<keyword evidence="4" id="KW-0862">Zinc</keyword>
<dbReference type="InterPro" id="IPR052035">
    <property type="entry name" value="ZnF_BED_domain_contain"/>
</dbReference>
<evidence type="ECO:0000256" key="6">
    <source>
        <dbReference type="SAM" id="MobiDB-lite"/>
    </source>
</evidence>
<feature type="region of interest" description="Disordered" evidence="6">
    <location>
        <begin position="1"/>
        <end position="27"/>
    </location>
</feature>
<dbReference type="EMBL" id="PGOL01000361">
    <property type="protein sequence ID" value="PKI71719.1"/>
    <property type="molecule type" value="Genomic_DNA"/>
</dbReference>
<evidence type="ECO:0000256" key="3">
    <source>
        <dbReference type="ARBA" id="ARBA00022771"/>
    </source>
</evidence>
<proteinExistence type="predicted"/>
<evidence type="ECO:0000256" key="4">
    <source>
        <dbReference type="ARBA" id="ARBA00022833"/>
    </source>
</evidence>
<comment type="caution">
    <text evidence="7">The sequence shown here is derived from an EMBL/GenBank/DDBJ whole genome shotgun (WGS) entry which is preliminary data.</text>
</comment>
<feature type="compositionally biased region" description="Basic and acidic residues" evidence="6">
    <location>
        <begin position="188"/>
        <end position="201"/>
    </location>
</feature>
<dbReference type="Proteomes" id="UP000233551">
    <property type="component" value="Unassembled WGS sequence"/>
</dbReference>
<keyword evidence="3" id="KW-0863">Zinc-finger</keyword>
<accession>A0A2I0KTC1</accession>
<feature type="region of interest" description="Disordered" evidence="6">
    <location>
        <begin position="137"/>
        <end position="161"/>
    </location>
</feature>
<comment type="subcellular location">
    <subcellularLocation>
        <location evidence="1">Nucleus</location>
    </subcellularLocation>
</comment>
<reference evidence="7 8" key="1">
    <citation type="submission" date="2017-11" db="EMBL/GenBank/DDBJ databases">
        <title>De-novo sequencing of pomegranate (Punica granatum L.) genome.</title>
        <authorList>
            <person name="Akparov Z."/>
            <person name="Amiraslanov A."/>
            <person name="Hajiyeva S."/>
            <person name="Abbasov M."/>
            <person name="Kaur K."/>
            <person name="Hamwieh A."/>
            <person name="Solovyev V."/>
            <person name="Salamov A."/>
            <person name="Braich B."/>
            <person name="Kosarev P."/>
            <person name="Mahmoud A."/>
            <person name="Hajiyev E."/>
            <person name="Babayeva S."/>
            <person name="Izzatullayeva V."/>
            <person name="Mammadov A."/>
            <person name="Mammadov A."/>
            <person name="Sharifova S."/>
            <person name="Ojaghi J."/>
            <person name="Eynullazada K."/>
            <person name="Bayramov B."/>
            <person name="Abdulazimova A."/>
            <person name="Shahmuradov I."/>
        </authorList>
    </citation>
    <scope>NUCLEOTIDE SEQUENCE [LARGE SCALE GENOMIC DNA]</scope>
    <source>
        <strain evidence="8">cv. AG2017</strain>
        <tissue evidence="7">Leaf</tissue>
    </source>
</reference>
<dbReference type="GO" id="GO:0005634">
    <property type="term" value="C:nucleus"/>
    <property type="evidence" value="ECO:0007669"/>
    <property type="project" value="UniProtKB-SubCell"/>
</dbReference>
<feature type="compositionally biased region" description="Polar residues" evidence="6">
    <location>
        <begin position="137"/>
        <end position="151"/>
    </location>
</feature>
<feature type="region of interest" description="Disordered" evidence="6">
    <location>
        <begin position="178"/>
        <end position="234"/>
    </location>
</feature>
<evidence type="ECO:0000256" key="1">
    <source>
        <dbReference type="ARBA" id="ARBA00004123"/>
    </source>
</evidence>
<evidence type="ECO:0000313" key="8">
    <source>
        <dbReference type="Proteomes" id="UP000233551"/>
    </source>
</evidence>
<organism evidence="7 8">
    <name type="scientific">Punica granatum</name>
    <name type="common">Pomegranate</name>
    <dbReference type="NCBI Taxonomy" id="22663"/>
    <lineage>
        <taxon>Eukaryota</taxon>
        <taxon>Viridiplantae</taxon>
        <taxon>Streptophyta</taxon>
        <taxon>Embryophyta</taxon>
        <taxon>Tracheophyta</taxon>
        <taxon>Spermatophyta</taxon>
        <taxon>Magnoliopsida</taxon>
        <taxon>eudicotyledons</taxon>
        <taxon>Gunneridae</taxon>
        <taxon>Pentapetalae</taxon>
        <taxon>rosids</taxon>
        <taxon>malvids</taxon>
        <taxon>Myrtales</taxon>
        <taxon>Lythraceae</taxon>
        <taxon>Punica</taxon>
    </lineage>
</organism>
<sequence length="386" mass="42823">MAGSSSSSTLTILPSSSSTSTTLPSSSPTIPVKLNGRNYLYWKGIMTPLLNAYELLNYVEGKVTVPSKTTTGADRTITLNSDYLNWQSMDNFALIFIKLAVTEEIGVTLLSAETSYLTAIVDQQWRDLKKGDQSNAKFNDPSLSYPTSGGPVNSHHFSPLHRSFPPLERRIAQQPSLLSTELAPTRTSGEHTMADDSHSRVMSEVNADPDAKPSGAGDDHDSPNPKRQRRTVKAQCKHCEEIVSASIASDDEKARSVESKQSDAGTVFQTSGDVINQYDFRKALAVWLVCQGLPYETVEQQGFRHLMGTVCPNFNNLKRERAEREVLSRYFEERDFVKSELRRAPGRISLSVGIWKSGFSSDEFICITARGIDDSWKLQRISSSRL</sequence>
<dbReference type="AlphaFoldDB" id="A0A2I0KTC1"/>
<keyword evidence="2" id="KW-0479">Metal-binding</keyword>
<protein>
    <recommendedName>
        <fullName evidence="9">Retrotransposon Copia-like N-terminal domain-containing protein</fullName>
    </recommendedName>
</protein>
<evidence type="ECO:0000313" key="7">
    <source>
        <dbReference type="EMBL" id="PKI71719.1"/>
    </source>
</evidence>
<dbReference type="GO" id="GO:0008270">
    <property type="term" value="F:zinc ion binding"/>
    <property type="evidence" value="ECO:0007669"/>
    <property type="project" value="UniProtKB-KW"/>
</dbReference>
<gene>
    <name evidence="7" type="ORF">CRG98_007852</name>
</gene>
<evidence type="ECO:0000256" key="2">
    <source>
        <dbReference type="ARBA" id="ARBA00022723"/>
    </source>
</evidence>
<evidence type="ECO:0008006" key="9">
    <source>
        <dbReference type="Google" id="ProtNLM"/>
    </source>
</evidence>
<dbReference type="STRING" id="22663.A0A2I0KTC1"/>
<dbReference type="PANTHER" id="PTHR46481:SF10">
    <property type="entry name" value="ZINC FINGER BED DOMAIN-CONTAINING PROTEIN 39"/>
    <property type="match status" value="1"/>
</dbReference>
<evidence type="ECO:0000256" key="5">
    <source>
        <dbReference type="ARBA" id="ARBA00023242"/>
    </source>
</evidence>
<dbReference type="PANTHER" id="PTHR46481">
    <property type="entry name" value="ZINC FINGER BED DOMAIN-CONTAINING PROTEIN 4"/>
    <property type="match status" value="1"/>
</dbReference>
<keyword evidence="8" id="KW-1185">Reference proteome</keyword>
<keyword evidence="5" id="KW-0539">Nucleus</keyword>
<name>A0A2I0KTC1_PUNGR</name>